<evidence type="ECO:0000256" key="1">
    <source>
        <dbReference type="SAM" id="MobiDB-lite"/>
    </source>
</evidence>
<feature type="signal peptide" evidence="2">
    <location>
        <begin position="1"/>
        <end position="22"/>
    </location>
</feature>
<protein>
    <submittedName>
        <fullName evidence="3">META domain-containing protein</fullName>
    </submittedName>
</protein>
<gene>
    <name evidence="3" type="ORF">MUN79_22830</name>
</gene>
<dbReference type="Proteomes" id="UP000831796">
    <property type="component" value="Chromosome"/>
</dbReference>
<reference evidence="3" key="1">
    <citation type="submission" date="2022-04" db="EMBL/GenBank/DDBJ databases">
        <title>Hymenobacter sp. isolated from the air.</title>
        <authorList>
            <person name="Won M."/>
            <person name="Lee C.-M."/>
            <person name="Woen H.-Y."/>
            <person name="Kwon S.-W."/>
        </authorList>
    </citation>
    <scope>NUCLEOTIDE SEQUENCE</scope>
    <source>
        <strain evidence="3">5116S-3</strain>
    </source>
</reference>
<keyword evidence="2" id="KW-0732">Signal</keyword>
<feature type="region of interest" description="Disordered" evidence="1">
    <location>
        <begin position="104"/>
        <end position="125"/>
    </location>
</feature>
<organism evidence="3 4">
    <name type="scientific">Hymenobacter cellulosilyticus</name>
    <dbReference type="NCBI Taxonomy" id="2932248"/>
    <lineage>
        <taxon>Bacteria</taxon>
        <taxon>Pseudomonadati</taxon>
        <taxon>Bacteroidota</taxon>
        <taxon>Cytophagia</taxon>
        <taxon>Cytophagales</taxon>
        <taxon>Hymenobacteraceae</taxon>
        <taxon>Hymenobacter</taxon>
    </lineage>
</organism>
<evidence type="ECO:0000256" key="2">
    <source>
        <dbReference type="SAM" id="SignalP"/>
    </source>
</evidence>
<dbReference type="KEGG" id="hcu:MUN79_22830"/>
<proteinExistence type="predicted"/>
<dbReference type="AlphaFoldDB" id="A0A8T9Q619"/>
<evidence type="ECO:0000313" key="4">
    <source>
        <dbReference type="Proteomes" id="UP000831796"/>
    </source>
</evidence>
<sequence length="144" mass="14712">MLYSASLRSAALALLLGLGACSLDLNERPNATNDATASAVPAATLQEVRWELVELDGQPATAAAQTPYLVLQGGRARAEGGPAATSFRAPTPWPKPAACAWGPWSRPAASAPTNPPKSAFYRPSTKPSATASLAACCASTPPIP</sequence>
<dbReference type="EMBL" id="CP095046">
    <property type="protein sequence ID" value="UOQ71428.1"/>
    <property type="molecule type" value="Genomic_DNA"/>
</dbReference>
<evidence type="ECO:0000313" key="3">
    <source>
        <dbReference type="EMBL" id="UOQ71428.1"/>
    </source>
</evidence>
<feature type="chain" id="PRO_5035763201" evidence="2">
    <location>
        <begin position="23"/>
        <end position="144"/>
    </location>
</feature>
<accession>A0A8T9Q619</accession>
<name>A0A8T9Q619_9BACT</name>
<keyword evidence="4" id="KW-1185">Reference proteome</keyword>